<dbReference type="SUPFAM" id="SSF49899">
    <property type="entry name" value="Concanavalin A-like lectins/glucanases"/>
    <property type="match status" value="1"/>
</dbReference>
<sequence>MEKISAVKDFLTCPVCLDTFKEPVSLTCHHSFCSNCLQEYWDQNSTRNCPVCRRKSSKEHLDVNFALKELTVSFSQKEEAPGGERPVVCSSHPEQTPLFCLDENRPLCPLCEFSLHSGHKVVTVDSVVSEKKEQLVSQQQSLFQRRKKASNKQTQCEQIQELAHAQVEACERHIRAEFEWLHRFLQQEEESALRALRQEQSRQTQTIEAQMVQIREELCTVEQNLLTVEDLLKKQNMDFLTQYRDTHKDRQTLLSQPSPQLRPGLLINQPKVLANVAFNAWKKMRARVQYSPVILDPNTANRWLYVSEDLRGVRREEKKQQVPDNPERFCKYREVQGSEGFSSGSHQWDVEVGDHPDWIIGLAKESVDKKGERDGLPEDGLWCLDLADEEYYDVVGKTLVLKRSPQRIRVRLDCDKGTVSFFDAGDMSLICSHKDRFTEKMFPYFTVGESGDAETKEIKVYCRQMSLRGQ</sequence>
<dbReference type="SMART" id="SM00449">
    <property type="entry name" value="SPRY"/>
    <property type="match status" value="1"/>
</dbReference>
<dbReference type="InterPro" id="IPR003877">
    <property type="entry name" value="SPRY_dom"/>
</dbReference>
<dbReference type="InterPro" id="IPR013083">
    <property type="entry name" value="Znf_RING/FYVE/PHD"/>
</dbReference>
<dbReference type="InterPro" id="IPR017907">
    <property type="entry name" value="Znf_RING_CS"/>
</dbReference>
<feature type="domain" description="B box-type" evidence="9">
    <location>
        <begin position="84"/>
        <end position="124"/>
    </location>
</feature>
<evidence type="ECO:0000256" key="2">
    <source>
        <dbReference type="ARBA" id="ARBA00008518"/>
    </source>
</evidence>
<dbReference type="InterPro" id="IPR001841">
    <property type="entry name" value="Znf_RING"/>
</dbReference>
<dbReference type="FunFam" id="2.60.120.920:FF:000004">
    <property type="entry name" value="Butyrophilin subfamily 1 member A1"/>
    <property type="match status" value="1"/>
</dbReference>
<evidence type="ECO:0000313" key="12">
    <source>
        <dbReference type="Proteomes" id="UP000261520"/>
    </source>
</evidence>
<proteinExistence type="inferred from homology"/>
<dbReference type="Gene3D" id="3.30.160.60">
    <property type="entry name" value="Classic Zinc Finger"/>
    <property type="match status" value="1"/>
</dbReference>
<dbReference type="SMART" id="SM00184">
    <property type="entry name" value="RING"/>
    <property type="match status" value="1"/>
</dbReference>
<evidence type="ECO:0000259" key="9">
    <source>
        <dbReference type="PROSITE" id="PS50119"/>
    </source>
</evidence>
<dbReference type="SMART" id="SM00589">
    <property type="entry name" value="PRY"/>
    <property type="match status" value="1"/>
</dbReference>
<dbReference type="Pfam" id="PF00622">
    <property type="entry name" value="SPRY"/>
    <property type="match status" value="1"/>
</dbReference>
<dbReference type="InterPro" id="IPR006574">
    <property type="entry name" value="PRY"/>
</dbReference>
<dbReference type="Pfam" id="PF00643">
    <property type="entry name" value="zf-B_box"/>
    <property type="match status" value="1"/>
</dbReference>
<evidence type="ECO:0000256" key="4">
    <source>
        <dbReference type="ARBA" id="ARBA00022723"/>
    </source>
</evidence>
<dbReference type="STRING" id="409849.ENSPMGP00000011964"/>
<dbReference type="Ensembl" id="ENSPMGT00000012766.1">
    <property type="protein sequence ID" value="ENSPMGP00000011964.1"/>
    <property type="gene ID" value="ENSPMGG00000009900.1"/>
</dbReference>
<dbReference type="AlphaFoldDB" id="A0A3B4A5S1"/>
<evidence type="ECO:0000256" key="3">
    <source>
        <dbReference type="ARBA" id="ARBA00022490"/>
    </source>
</evidence>
<dbReference type="SUPFAM" id="SSF57845">
    <property type="entry name" value="B-box zinc-binding domain"/>
    <property type="match status" value="1"/>
</dbReference>
<dbReference type="Pfam" id="PF00097">
    <property type="entry name" value="zf-C3HC4"/>
    <property type="match status" value="1"/>
</dbReference>
<dbReference type="PROSITE" id="PS50188">
    <property type="entry name" value="B302_SPRY"/>
    <property type="match status" value="1"/>
</dbReference>
<dbReference type="InterPro" id="IPR050143">
    <property type="entry name" value="TRIM/RBCC"/>
</dbReference>
<dbReference type="PROSITE" id="PS50089">
    <property type="entry name" value="ZF_RING_2"/>
    <property type="match status" value="1"/>
</dbReference>
<dbReference type="InterPro" id="IPR000315">
    <property type="entry name" value="Znf_B-box"/>
</dbReference>
<name>A0A3B4A5S1_9GOBI</name>
<evidence type="ECO:0000256" key="1">
    <source>
        <dbReference type="ARBA" id="ARBA00004496"/>
    </source>
</evidence>
<dbReference type="Gene3D" id="3.30.40.10">
    <property type="entry name" value="Zinc/RING finger domain, C3HC4 (zinc finger)"/>
    <property type="match status" value="1"/>
</dbReference>
<keyword evidence="6" id="KW-0862">Zinc</keyword>
<dbReference type="InterPro" id="IPR043136">
    <property type="entry name" value="B30.2/SPRY_sf"/>
</dbReference>
<dbReference type="PROSITE" id="PS00518">
    <property type="entry name" value="ZF_RING_1"/>
    <property type="match status" value="1"/>
</dbReference>
<dbReference type="SUPFAM" id="SSF57850">
    <property type="entry name" value="RING/U-box"/>
    <property type="match status" value="1"/>
</dbReference>
<dbReference type="GO" id="GO:0008270">
    <property type="term" value="F:zinc ion binding"/>
    <property type="evidence" value="ECO:0007669"/>
    <property type="project" value="UniProtKB-KW"/>
</dbReference>
<evidence type="ECO:0000259" key="8">
    <source>
        <dbReference type="PROSITE" id="PS50089"/>
    </source>
</evidence>
<feature type="domain" description="B30.2/SPRY" evidence="10">
    <location>
        <begin position="273"/>
        <end position="465"/>
    </location>
</feature>
<dbReference type="PANTHER" id="PTHR24103">
    <property type="entry name" value="E3 UBIQUITIN-PROTEIN LIGASE TRIM"/>
    <property type="match status" value="1"/>
</dbReference>
<feature type="domain" description="RING-type" evidence="8">
    <location>
        <begin position="13"/>
        <end position="53"/>
    </location>
</feature>
<reference evidence="11" key="2">
    <citation type="submission" date="2025-09" db="UniProtKB">
        <authorList>
            <consortium name="Ensembl"/>
        </authorList>
    </citation>
    <scope>IDENTIFICATION</scope>
</reference>
<keyword evidence="4" id="KW-0479">Metal-binding</keyword>
<dbReference type="InterPro" id="IPR013320">
    <property type="entry name" value="ConA-like_dom_sf"/>
</dbReference>
<reference evidence="11" key="1">
    <citation type="submission" date="2025-08" db="UniProtKB">
        <authorList>
            <consortium name="Ensembl"/>
        </authorList>
    </citation>
    <scope>IDENTIFICATION</scope>
</reference>
<dbReference type="CDD" id="cd12893">
    <property type="entry name" value="SPRY_PRY_TRIM35"/>
    <property type="match status" value="1"/>
</dbReference>
<keyword evidence="5 7" id="KW-0863">Zinc-finger</keyword>
<dbReference type="GO" id="GO:0005737">
    <property type="term" value="C:cytoplasm"/>
    <property type="evidence" value="ECO:0007669"/>
    <property type="project" value="UniProtKB-SubCell"/>
</dbReference>
<dbReference type="InterPro" id="IPR003879">
    <property type="entry name" value="Butyrophylin_SPRY"/>
</dbReference>
<accession>A0A3B4A5S1</accession>
<dbReference type="Gene3D" id="2.60.120.920">
    <property type="match status" value="1"/>
</dbReference>
<dbReference type="InterPro" id="IPR001870">
    <property type="entry name" value="B30.2/SPRY"/>
</dbReference>
<keyword evidence="3" id="KW-0963">Cytoplasm</keyword>
<dbReference type="Proteomes" id="UP000261520">
    <property type="component" value="Unplaced"/>
</dbReference>
<dbReference type="PRINTS" id="PR01407">
    <property type="entry name" value="BUTYPHLNCDUF"/>
</dbReference>
<comment type="similarity">
    <text evidence="2">Belongs to the TRIM/RBCC family.</text>
</comment>
<evidence type="ECO:0000256" key="6">
    <source>
        <dbReference type="ARBA" id="ARBA00022833"/>
    </source>
</evidence>
<dbReference type="SMART" id="SM00336">
    <property type="entry name" value="BBOX"/>
    <property type="match status" value="1"/>
</dbReference>
<organism evidence="11 12">
    <name type="scientific">Periophthalmus magnuspinnatus</name>
    <dbReference type="NCBI Taxonomy" id="409849"/>
    <lineage>
        <taxon>Eukaryota</taxon>
        <taxon>Metazoa</taxon>
        <taxon>Chordata</taxon>
        <taxon>Craniata</taxon>
        <taxon>Vertebrata</taxon>
        <taxon>Euteleostomi</taxon>
        <taxon>Actinopterygii</taxon>
        <taxon>Neopterygii</taxon>
        <taxon>Teleostei</taxon>
        <taxon>Neoteleostei</taxon>
        <taxon>Acanthomorphata</taxon>
        <taxon>Gobiaria</taxon>
        <taxon>Gobiiformes</taxon>
        <taxon>Gobioidei</taxon>
        <taxon>Gobiidae</taxon>
        <taxon>Oxudercinae</taxon>
        <taxon>Periophthalmus</taxon>
    </lineage>
</organism>
<dbReference type="Pfam" id="PF13765">
    <property type="entry name" value="PRY"/>
    <property type="match status" value="1"/>
</dbReference>
<comment type="subcellular location">
    <subcellularLocation>
        <location evidence="1">Cytoplasm</location>
    </subcellularLocation>
</comment>
<protein>
    <submittedName>
        <fullName evidence="11">Uncharacterized protein</fullName>
    </submittedName>
</protein>
<evidence type="ECO:0000259" key="10">
    <source>
        <dbReference type="PROSITE" id="PS50188"/>
    </source>
</evidence>
<evidence type="ECO:0000256" key="7">
    <source>
        <dbReference type="PROSITE-ProRule" id="PRU00024"/>
    </source>
</evidence>
<dbReference type="InterPro" id="IPR018957">
    <property type="entry name" value="Znf_C3HC4_RING-type"/>
</dbReference>
<keyword evidence="12" id="KW-1185">Reference proteome</keyword>
<evidence type="ECO:0000313" key="11">
    <source>
        <dbReference type="Ensembl" id="ENSPMGP00000011964.1"/>
    </source>
</evidence>
<evidence type="ECO:0000256" key="5">
    <source>
        <dbReference type="ARBA" id="ARBA00022771"/>
    </source>
</evidence>
<dbReference type="PROSITE" id="PS50119">
    <property type="entry name" value="ZF_BBOX"/>
    <property type="match status" value="1"/>
</dbReference>